<dbReference type="EMBL" id="CP010427">
    <property type="protein sequence ID" value="AJC49379.1"/>
    <property type="molecule type" value="Genomic_DNA"/>
</dbReference>
<protein>
    <submittedName>
        <fullName evidence="1">Uncharacterized protein</fullName>
    </submittedName>
</protein>
<evidence type="ECO:0000313" key="2">
    <source>
        <dbReference type="Proteomes" id="UP000031104"/>
    </source>
</evidence>
<dbReference type="RefSeq" id="WP_039125394.1">
    <property type="nucleotide sequence ID" value="NZ_CP010427.1"/>
</dbReference>
<dbReference type="Proteomes" id="UP000031104">
    <property type="component" value="Chromosome"/>
</dbReference>
<name>A0A0A8E5X1_9GAMM</name>
<dbReference type="HOGENOM" id="CLU_609361_0_0_6"/>
<organism evidence="1 2">
    <name type="scientific">Allofrancisella guangzhouensis</name>
    <dbReference type="NCBI Taxonomy" id="594679"/>
    <lineage>
        <taxon>Bacteria</taxon>
        <taxon>Pseudomonadati</taxon>
        <taxon>Pseudomonadota</taxon>
        <taxon>Gammaproteobacteria</taxon>
        <taxon>Thiotrichales</taxon>
        <taxon>Francisellaceae</taxon>
        <taxon>Allofrancisella</taxon>
    </lineage>
</organism>
<gene>
    <name evidence="1" type="ORF">SD28_06995</name>
</gene>
<evidence type="ECO:0000313" key="1">
    <source>
        <dbReference type="EMBL" id="AJC49379.1"/>
    </source>
</evidence>
<proteinExistence type="predicted"/>
<reference evidence="1 2" key="1">
    <citation type="submission" date="2014-12" db="EMBL/GenBank/DDBJ databases">
        <title>Complete genome sequence of Francisella guanzhouensis strain 08HL01032 isolated from air-conditioning system in China.</title>
        <authorList>
            <person name="Svensson D."/>
            <person name="Ohrman C."/>
            <person name="Backman S."/>
            <person name="Karlsson E."/>
            <person name="Nilsson E."/>
            <person name="Bystrom M."/>
            <person name="Larkeryd A."/>
            <person name="Stenberg P."/>
            <person name="Scholtz H.C."/>
            <person name="Forsman M."/>
            <person name="Sjodin A."/>
        </authorList>
    </citation>
    <scope>NUCLEOTIDE SEQUENCE [LARGE SCALE GENOMIC DNA]</scope>
    <source>
        <strain evidence="1 2">08HL01032</strain>
    </source>
</reference>
<accession>A0A0A8E5X1</accession>
<dbReference type="KEGG" id="fgu:SD28_06995"/>
<keyword evidence="2" id="KW-1185">Reference proteome</keyword>
<dbReference type="AlphaFoldDB" id="A0A0A8E5X1"/>
<sequence>MLINNSDMVVHIIHGTHISTKSLVNLSPDDYIQSQIDTITSYVNTLVQHKIGQRHLVVCPEYFLTYKDREHPGSTKEEYKKYLTRLSDVPSYVILVPGTCIRKKTSNSTYDDLLDLHTNLDLDGDSYISQIMKDFVKQEIEHHHQRLVNKYPQLNSLANYRKQVYKKAFEDKKDSFQNTYVISKISNSDTTNFIKNEYSKFEINKNNGQMSFVFNTLNVIYNKKNVYKYNKRSFWNEKKPQDDSIYMPLNLNYDHTLTLDNQVNFSFEICYDHKIKVRYNDIKNSQAKPSDYHIILSDIVNNDLDIYLAPYLVHSSTDNRNSGLFVWNNHSYIEHKPCSHASILNSKTNTKYQVDIHCSFSYISKQNPNSIELNSCSQSQPRKLIKTQNPNNLGLLNRNVSQEHSLSGHNLQSKYKYINKKGFKLYNKNKYLNGMIQNKLASSGTEEHF</sequence>